<evidence type="ECO:0000256" key="7">
    <source>
        <dbReference type="ARBA" id="ARBA00022723"/>
    </source>
</evidence>
<accession>A0A1J4RS48</accession>
<evidence type="ECO:0000256" key="8">
    <source>
        <dbReference type="ARBA" id="ARBA00022801"/>
    </source>
</evidence>
<dbReference type="SUPFAM" id="SSF144052">
    <property type="entry name" value="Thermophilic metalloprotease-like"/>
    <property type="match status" value="1"/>
</dbReference>
<evidence type="ECO:0000313" key="10">
    <source>
        <dbReference type="EMBL" id="OIN89218.1"/>
    </source>
</evidence>
<comment type="caution">
    <text evidence="10">The sequence shown here is derived from an EMBL/GenBank/DDBJ whole genome shotgun (WGS) entry which is preliminary data.</text>
</comment>
<dbReference type="GO" id="GO:0006508">
    <property type="term" value="P:proteolysis"/>
    <property type="evidence" value="ECO:0007669"/>
    <property type="project" value="UniProtKB-KW"/>
</dbReference>
<comment type="cofactor">
    <cofactor evidence="2">
        <name>Mg(2+)</name>
        <dbReference type="ChEBI" id="CHEBI:18420"/>
    </cofactor>
</comment>
<protein>
    <submittedName>
        <fullName evidence="10">Thermophilic metalloprotease (M29) superfamily</fullName>
    </submittedName>
</protein>
<evidence type="ECO:0000256" key="6">
    <source>
        <dbReference type="ARBA" id="ARBA00022670"/>
    </source>
</evidence>
<gene>
    <name evidence="10" type="ORF">AUJ59_02175</name>
</gene>
<evidence type="ECO:0000256" key="5">
    <source>
        <dbReference type="ARBA" id="ARBA00022438"/>
    </source>
</evidence>
<dbReference type="InterPro" id="IPR000787">
    <property type="entry name" value="Peptidase_M29"/>
</dbReference>
<dbReference type="InterPro" id="IPR052170">
    <property type="entry name" value="M29_Exopeptidase"/>
</dbReference>
<comment type="similarity">
    <text evidence="4">Belongs to the peptidase M29 family.</text>
</comment>
<organism evidence="10 11">
    <name type="scientific">Candidatus Beckwithbacteria bacterium CG1_02_47_37</name>
    <dbReference type="NCBI Taxonomy" id="1805034"/>
    <lineage>
        <taxon>Bacteria</taxon>
        <taxon>Candidatus Beckwithiibacteriota</taxon>
    </lineage>
</organism>
<dbReference type="AlphaFoldDB" id="A0A1J4RS48"/>
<sequence length="402" mass="44764">MADYQPSKKILQKYAQVLVNFALNSGQGVKPGEVVLCQVQDAAKPLALELQNAVLKAGAQPIIRLLPTEFAKDFYTLASDAQIKFFPAKYLKAQADLIDHRIAVIADVDPFELKNIDPAKPLLSRQSLKPYQDWLVAKELKGQHTWTIALWATPAKAQLVGLSLESYWQQIIKACFLDKPEPIKAWQKVFDLQAKILAKINALNIQSVQVKGKEVDLILKIGRDRLWQGGTGRNIPSFEIFTSPDWRGTEGWIKFNQPLYRYGNIVSGIILKFKAGKIIKASASTGNKLLQQMLKTTNADKLGEFSLTDSRMSRISHIMAETLFDENIGGPFGNTHVAIGMAYKDCYKGQAAKLTEADWAKRGYNDSAEHTDMISTSDRTVTAMLASGQKLVIYQNGRYSLA</sequence>
<dbReference type="Gene3D" id="3.40.1830.10">
    <property type="entry name" value="Thermophilic metalloprotease (M29)"/>
    <property type="match status" value="1"/>
</dbReference>
<keyword evidence="5" id="KW-0031">Aminopeptidase</keyword>
<keyword evidence="7" id="KW-0479">Metal-binding</keyword>
<dbReference type="Proteomes" id="UP000183144">
    <property type="component" value="Unassembled WGS sequence"/>
</dbReference>
<dbReference type="STRING" id="1805034.AUJ59_02175"/>
<dbReference type="InterPro" id="IPR035097">
    <property type="entry name" value="M29_N-terminal"/>
</dbReference>
<dbReference type="GO" id="GO:0008237">
    <property type="term" value="F:metallopeptidase activity"/>
    <property type="evidence" value="ECO:0007669"/>
    <property type="project" value="UniProtKB-KW"/>
</dbReference>
<proteinExistence type="inferred from homology"/>
<keyword evidence="8" id="KW-0378">Hydrolase</keyword>
<dbReference type="PANTHER" id="PTHR34448:SF3">
    <property type="entry name" value="AMINOPEPTIDASE AMPS"/>
    <property type="match status" value="1"/>
</dbReference>
<evidence type="ECO:0000256" key="3">
    <source>
        <dbReference type="ARBA" id="ARBA00001947"/>
    </source>
</evidence>
<comment type="cofactor">
    <cofactor evidence="3">
        <name>Zn(2+)</name>
        <dbReference type="ChEBI" id="CHEBI:29105"/>
    </cofactor>
</comment>
<dbReference type="PANTHER" id="PTHR34448">
    <property type="entry name" value="AMINOPEPTIDASE"/>
    <property type="match status" value="1"/>
</dbReference>
<dbReference type="EMBL" id="MNUI01000038">
    <property type="protein sequence ID" value="OIN89218.1"/>
    <property type="molecule type" value="Genomic_DNA"/>
</dbReference>
<evidence type="ECO:0000256" key="1">
    <source>
        <dbReference type="ARBA" id="ARBA00001941"/>
    </source>
</evidence>
<dbReference type="PRINTS" id="PR00919">
    <property type="entry name" value="THERMOPTASE"/>
</dbReference>
<dbReference type="GO" id="GO:0004177">
    <property type="term" value="F:aminopeptidase activity"/>
    <property type="evidence" value="ECO:0007669"/>
    <property type="project" value="UniProtKB-KW"/>
</dbReference>
<evidence type="ECO:0000313" key="11">
    <source>
        <dbReference type="Proteomes" id="UP000183144"/>
    </source>
</evidence>
<evidence type="ECO:0000256" key="4">
    <source>
        <dbReference type="ARBA" id="ARBA00008236"/>
    </source>
</evidence>
<reference evidence="10 11" key="1">
    <citation type="journal article" date="2016" name="Environ. Microbiol.">
        <title>Genomic resolution of a cold subsurface aquifer community provides metabolic insights for novel microbes adapted to high CO concentrations.</title>
        <authorList>
            <person name="Probst A.J."/>
            <person name="Castelle C.J."/>
            <person name="Singh A."/>
            <person name="Brown C.T."/>
            <person name="Anantharaman K."/>
            <person name="Sharon I."/>
            <person name="Hug L.A."/>
            <person name="Burstein D."/>
            <person name="Emerson J.B."/>
            <person name="Thomas B.C."/>
            <person name="Banfield J.F."/>
        </authorList>
    </citation>
    <scope>NUCLEOTIDE SEQUENCE [LARGE SCALE GENOMIC DNA]</scope>
    <source>
        <strain evidence="10">CG1_02_47_37</strain>
    </source>
</reference>
<name>A0A1J4RS48_9BACT</name>
<dbReference type="Pfam" id="PF02073">
    <property type="entry name" value="Peptidase_M29"/>
    <property type="match status" value="1"/>
</dbReference>
<evidence type="ECO:0000256" key="9">
    <source>
        <dbReference type="ARBA" id="ARBA00023049"/>
    </source>
</evidence>
<keyword evidence="9 10" id="KW-0482">Metalloprotease</keyword>
<keyword evidence="6 10" id="KW-0645">Protease</keyword>
<dbReference type="GO" id="GO:0046872">
    <property type="term" value="F:metal ion binding"/>
    <property type="evidence" value="ECO:0007669"/>
    <property type="project" value="UniProtKB-KW"/>
</dbReference>
<evidence type="ECO:0000256" key="2">
    <source>
        <dbReference type="ARBA" id="ARBA00001946"/>
    </source>
</evidence>
<comment type="cofactor">
    <cofactor evidence="1">
        <name>Co(2+)</name>
        <dbReference type="ChEBI" id="CHEBI:48828"/>
    </cofactor>
</comment>